<organism evidence="9 10">
    <name type="scientific">Cohnella cholangitidis</name>
    <dbReference type="NCBI Taxonomy" id="2598458"/>
    <lineage>
        <taxon>Bacteria</taxon>
        <taxon>Bacillati</taxon>
        <taxon>Bacillota</taxon>
        <taxon>Bacilli</taxon>
        <taxon>Bacillales</taxon>
        <taxon>Paenibacillaceae</taxon>
        <taxon>Cohnella</taxon>
    </lineage>
</organism>
<protein>
    <submittedName>
        <fullName evidence="9">HAMP domain-containing protein</fullName>
    </submittedName>
</protein>
<feature type="transmembrane region" description="Helical" evidence="7">
    <location>
        <begin position="12"/>
        <end position="36"/>
    </location>
</feature>
<dbReference type="InterPro" id="IPR036890">
    <property type="entry name" value="HATPase_C_sf"/>
</dbReference>
<proteinExistence type="predicted"/>
<dbReference type="InterPro" id="IPR003660">
    <property type="entry name" value="HAMP_dom"/>
</dbReference>
<dbReference type="SUPFAM" id="SSF55874">
    <property type="entry name" value="ATPase domain of HSP90 chaperone/DNA topoisomerase II/histidine kinase"/>
    <property type="match status" value="1"/>
</dbReference>
<evidence type="ECO:0000256" key="4">
    <source>
        <dbReference type="ARBA" id="ARBA00022679"/>
    </source>
</evidence>
<evidence type="ECO:0000256" key="6">
    <source>
        <dbReference type="ARBA" id="ARBA00023136"/>
    </source>
</evidence>
<evidence type="ECO:0000313" key="10">
    <source>
        <dbReference type="Proteomes" id="UP000515679"/>
    </source>
</evidence>
<dbReference type="Proteomes" id="UP000515679">
    <property type="component" value="Chromosome"/>
</dbReference>
<comment type="subcellular location">
    <subcellularLocation>
        <location evidence="1">Cell membrane</location>
        <topology evidence="1">Multi-pass membrane protein</topology>
    </subcellularLocation>
</comment>
<dbReference type="InterPro" id="IPR003594">
    <property type="entry name" value="HATPase_dom"/>
</dbReference>
<dbReference type="AlphaFoldDB" id="A0A7G5C4B3"/>
<keyword evidence="3" id="KW-0597">Phosphoprotein</keyword>
<evidence type="ECO:0000256" key="5">
    <source>
        <dbReference type="ARBA" id="ARBA00022777"/>
    </source>
</evidence>
<keyword evidence="7" id="KW-0812">Transmembrane</keyword>
<dbReference type="Gene3D" id="6.10.340.10">
    <property type="match status" value="1"/>
</dbReference>
<evidence type="ECO:0000256" key="3">
    <source>
        <dbReference type="ARBA" id="ARBA00022553"/>
    </source>
</evidence>
<dbReference type="InterPro" id="IPR010559">
    <property type="entry name" value="Sig_transdc_His_kin_internal"/>
</dbReference>
<keyword evidence="7" id="KW-1133">Transmembrane helix</keyword>
<dbReference type="Pfam" id="PF02518">
    <property type="entry name" value="HATPase_c"/>
    <property type="match status" value="1"/>
</dbReference>
<dbReference type="PROSITE" id="PS50885">
    <property type="entry name" value="HAMP"/>
    <property type="match status" value="1"/>
</dbReference>
<dbReference type="PANTHER" id="PTHR34220">
    <property type="entry name" value="SENSOR HISTIDINE KINASE YPDA"/>
    <property type="match status" value="1"/>
</dbReference>
<name>A0A7G5C4B3_9BACL</name>
<keyword evidence="10" id="KW-1185">Reference proteome</keyword>
<evidence type="ECO:0000256" key="7">
    <source>
        <dbReference type="SAM" id="Phobius"/>
    </source>
</evidence>
<dbReference type="KEGG" id="cchl:FPL14_24920"/>
<evidence type="ECO:0000256" key="2">
    <source>
        <dbReference type="ARBA" id="ARBA00022475"/>
    </source>
</evidence>
<dbReference type="InterPro" id="IPR050640">
    <property type="entry name" value="Bact_2-comp_sensor_kinase"/>
</dbReference>
<gene>
    <name evidence="9" type="ORF">FPL14_24920</name>
</gene>
<evidence type="ECO:0000259" key="8">
    <source>
        <dbReference type="PROSITE" id="PS50885"/>
    </source>
</evidence>
<dbReference type="GO" id="GO:0005886">
    <property type="term" value="C:plasma membrane"/>
    <property type="evidence" value="ECO:0007669"/>
    <property type="project" value="UniProtKB-SubCell"/>
</dbReference>
<dbReference type="Gene3D" id="3.30.565.10">
    <property type="entry name" value="Histidine kinase-like ATPase, C-terminal domain"/>
    <property type="match status" value="1"/>
</dbReference>
<reference evidence="9 10" key="1">
    <citation type="submission" date="2019-07" db="EMBL/GenBank/DDBJ databases">
        <authorList>
            <person name="Kim J.K."/>
            <person name="Cheong H.-M."/>
            <person name="Choi Y."/>
            <person name="Hwang K.J."/>
            <person name="Lee S."/>
            <person name="Choi C."/>
        </authorList>
    </citation>
    <scope>NUCLEOTIDE SEQUENCE [LARGE SCALE GENOMIC DNA]</scope>
    <source>
        <strain evidence="9 10">KS 22</strain>
    </source>
</reference>
<feature type="transmembrane region" description="Helical" evidence="7">
    <location>
        <begin position="285"/>
        <end position="308"/>
    </location>
</feature>
<accession>A0A7G5C4B3</accession>
<feature type="domain" description="HAMP" evidence="8">
    <location>
        <begin position="309"/>
        <end position="361"/>
    </location>
</feature>
<dbReference type="GO" id="GO:0000155">
    <property type="term" value="F:phosphorelay sensor kinase activity"/>
    <property type="evidence" value="ECO:0007669"/>
    <property type="project" value="InterPro"/>
</dbReference>
<evidence type="ECO:0000313" key="9">
    <source>
        <dbReference type="EMBL" id="QMV44047.1"/>
    </source>
</evidence>
<keyword evidence="6 7" id="KW-0472">Membrane</keyword>
<dbReference type="Pfam" id="PF00672">
    <property type="entry name" value="HAMP"/>
    <property type="match status" value="1"/>
</dbReference>
<dbReference type="EMBL" id="CP041969">
    <property type="protein sequence ID" value="QMV44047.1"/>
    <property type="molecule type" value="Genomic_DNA"/>
</dbReference>
<dbReference type="SUPFAM" id="SSF158472">
    <property type="entry name" value="HAMP domain-like"/>
    <property type="match status" value="1"/>
</dbReference>
<dbReference type="CDD" id="cd06225">
    <property type="entry name" value="HAMP"/>
    <property type="match status" value="1"/>
</dbReference>
<dbReference type="PANTHER" id="PTHR34220:SF7">
    <property type="entry name" value="SENSOR HISTIDINE KINASE YPDA"/>
    <property type="match status" value="1"/>
</dbReference>
<dbReference type="SMART" id="SM00304">
    <property type="entry name" value="HAMP"/>
    <property type="match status" value="1"/>
</dbReference>
<keyword evidence="4" id="KW-0808">Transferase</keyword>
<evidence type="ECO:0000256" key="1">
    <source>
        <dbReference type="ARBA" id="ARBA00004651"/>
    </source>
</evidence>
<keyword evidence="5" id="KW-0418">Kinase</keyword>
<keyword evidence="2" id="KW-1003">Cell membrane</keyword>
<dbReference type="RefSeq" id="WP_182300280.1">
    <property type="nucleotide sequence ID" value="NZ_CP041969.1"/>
</dbReference>
<sequence length="587" mass="67436">MFKRPEFSLRNTIFTRLVMTFLLIMLPIILLGVYIYQWSIRTASDDISKTAVSQISFYLSDLENEIERMKLLQFGMLEDTDMNRLAFTWETMGDIERMEKITSVLNRIYSLQNSSDNIHNVSVHIRSIAKTLSSLNGAGKYEGDRNRAIRAESGGQGSGLIQWKGNLFLHAAKPSGMKGREPLFTVEIELDSRKLRQALQQFNTYPGSSTILISGQPGFVLGSGSVSALDSETQQLLSGIADDGSATITLGEERFFVSHAYSDRLDMSIYRFIPERIVRKPLDKFYTWAWLFAAGAFVIIAVYALSMYKFIHKPLLKLVKGFRRLESGDLQQAIDHEANDEFGYIYTRFNQMVVNLRTLIDQAYKQKIMAQRAELKQLQSQINPHFLYNSFFILNTMAKIGDTDRIEQFTTQLGEYFQFVTRNASDEVTLKQEVHHARMYTEIQELRFSRRIRVRFDEMPAELERVMVPRLIVQPIIENAFEHSLEKMTRDGIIEIRFERSKEWACIVIEDNGDRLADEELRRISKSIAHENEKSETTGIVNIHRRIVITYGEGSGLQVMRGELGGLKVTIRLPLREANAIVQNADR</sequence>
<dbReference type="Pfam" id="PF06580">
    <property type="entry name" value="His_kinase"/>
    <property type="match status" value="1"/>
</dbReference>